<keyword evidence="4" id="KW-0676">Redox-active center</keyword>
<dbReference type="InterPro" id="IPR036249">
    <property type="entry name" value="Thioredoxin-like_sf"/>
</dbReference>
<dbReference type="GO" id="GO:0016209">
    <property type="term" value="F:antioxidant activity"/>
    <property type="evidence" value="ECO:0007669"/>
    <property type="project" value="InterPro"/>
</dbReference>
<dbReference type="Pfam" id="PF00578">
    <property type="entry name" value="AhpC-TSA"/>
    <property type="match status" value="1"/>
</dbReference>
<dbReference type="PANTHER" id="PTHR42852">
    <property type="entry name" value="THIOL:DISULFIDE INTERCHANGE PROTEIN DSBE"/>
    <property type="match status" value="1"/>
</dbReference>
<feature type="chain" id="PRO_5011600298" evidence="5">
    <location>
        <begin position="21"/>
        <end position="388"/>
    </location>
</feature>
<dbReference type="RefSeq" id="WP_089897013.1">
    <property type="nucleotide sequence ID" value="NZ_FOJG01000002.1"/>
</dbReference>
<evidence type="ECO:0000313" key="8">
    <source>
        <dbReference type="Proteomes" id="UP000199310"/>
    </source>
</evidence>
<protein>
    <submittedName>
        <fullName evidence="7">Thiol-disulfide isomerase or thioredoxin</fullName>
    </submittedName>
</protein>
<evidence type="ECO:0000256" key="2">
    <source>
        <dbReference type="ARBA" id="ARBA00022748"/>
    </source>
</evidence>
<dbReference type="SUPFAM" id="SSF52833">
    <property type="entry name" value="Thioredoxin-like"/>
    <property type="match status" value="1"/>
</dbReference>
<evidence type="ECO:0000259" key="6">
    <source>
        <dbReference type="PROSITE" id="PS51352"/>
    </source>
</evidence>
<dbReference type="CDD" id="cd02966">
    <property type="entry name" value="TlpA_like_family"/>
    <property type="match status" value="1"/>
</dbReference>
<gene>
    <name evidence="7" type="ORF">SAMN04488122_3590</name>
</gene>
<dbReference type="InterPro" id="IPR013766">
    <property type="entry name" value="Thioredoxin_domain"/>
</dbReference>
<feature type="domain" description="Thioredoxin" evidence="6">
    <location>
        <begin position="240"/>
        <end position="387"/>
    </location>
</feature>
<evidence type="ECO:0000256" key="3">
    <source>
        <dbReference type="ARBA" id="ARBA00023157"/>
    </source>
</evidence>
<sequence length="388" mass="43162">MMKKYAILLCSFLVASGSFAQQGYTLRIKLSHVKNYQPRLSYVSNGKLSIDSTYTTEKGWLIMKGTVNTATMASFTVKGNPALEVVTEKQTLTAPALRFFLTNDVITIKGDADKVYAAEVQGGEANADWTDLRIKGSKMDQESWMATRKIADSCKSCENKVLMSSINKTNSARGKAMQELEKSFFDSHPNSPYSMYMLYRMQAIMELDSLKATYNRMGSAAKKNAYAKVISERIASLEATAVGQPAIPLHKKDMNGQEVSLATLKGKYVLLDFWGSWCHPCRASHPHLKEVYGKYKPMGLEIVGIASENSHDLEKNRKIWLEAIKTDDINWVNVLNNEGIESFDAVSAYGISAFPTKILLDKEGKIIGRWIGGEAKELDVKLAEVFGK</sequence>
<evidence type="ECO:0000256" key="4">
    <source>
        <dbReference type="ARBA" id="ARBA00023284"/>
    </source>
</evidence>
<dbReference type="Gene3D" id="3.40.30.10">
    <property type="entry name" value="Glutaredoxin"/>
    <property type="match status" value="1"/>
</dbReference>
<keyword evidence="7" id="KW-0413">Isomerase</keyword>
<dbReference type="GO" id="GO:0030313">
    <property type="term" value="C:cell envelope"/>
    <property type="evidence" value="ECO:0007669"/>
    <property type="project" value="UniProtKB-SubCell"/>
</dbReference>
<feature type="signal peptide" evidence="5">
    <location>
        <begin position="1"/>
        <end position="20"/>
    </location>
</feature>
<organism evidence="7 8">
    <name type="scientific">Chitinophaga arvensicola</name>
    <dbReference type="NCBI Taxonomy" id="29529"/>
    <lineage>
        <taxon>Bacteria</taxon>
        <taxon>Pseudomonadati</taxon>
        <taxon>Bacteroidota</taxon>
        <taxon>Chitinophagia</taxon>
        <taxon>Chitinophagales</taxon>
        <taxon>Chitinophagaceae</taxon>
        <taxon>Chitinophaga</taxon>
    </lineage>
</organism>
<dbReference type="InterPro" id="IPR025380">
    <property type="entry name" value="DUF4369"/>
</dbReference>
<evidence type="ECO:0000256" key="1">
    <source>
        <dbReference type="ARBA" id="ARBA00004196"/>
    </source>
</evidence>
<keyword evidence="8" id="KW-1185">Reference proteome</keyword>
<keyword evidence="2" id="KW-0201">Cytochrome c-type biogenesis</keyword>
<dbReference type="STRING" id="29529.SAMN04488122_3590"/>
<dbReference type="PROSITE" id="PS51352">
    <property type="entry name" value="THIOREDOXIN_2"/>
    <property type="match status" value="1"/>
</dbReference>
<dbReference type="EMBL" id="FOJG01000002">
    <property type="protein sequence ID" value="SEW49814.1"/>
    <property type="molecule type" value="Genomic_DNA"/>
</dbReference>
<proteinExistence type="predicted"/>
<accession>A0A1I0S4T0</accession>
<dbReference type="Proteomes" id="UP000199310">
    <property type="component" value="Unassembled WGS sequence"/>
</dbReference>
<dbReference type="GO" id="GO:0017004">
    <property type="term" value="P:cytochrome complex assembly"/>
    <property type="evidence" value="ECO:0007669"/>
    <property type="project" value="UniProtKB-KW"/>
</dbReference>
<evidence type="ECO:0000256" key="5">
    <source>
        <dbReference type="SAM" id="SignalP"/>
    </source>
</evidence>
<evidence type="ECO:0000313" key="7">
    <source>
        <dbReference type="EMBL" id="SEW49814.1"/>
    </source>
</evidence>
<comment type="subcellular location">
    <subcellularLocation>
        <location evidence="1">Cell envelope</location>
    </subcellularLocation>
</comment>
<name>A0A1I0S4T0_9BACT</name>
<keyword evidence="3" id="KW-1015">Disulfide bond</keyword>
<dbReference type="AlphaFoldDB" id="A0A1I0S4T0"/>
<keyword evidence="5" id="KW-0732">Signal</keyword>
<dbReference type="InterPro" id="IPR000866">
    <property type="entry name" value="AhpC/TSA"/>
</dbReference>
<reference evidence="8" key="1">
    <citation type="submission" date="2016-10" db="EMBL/GenBank/DDBJ databases">
        <authorList>
            <person name="Varghese N."/>
            <person name="Submissions S."/>
        </authorList>
    </citation>
    <scope>NUCLEOTIDE SEQUENCE [LARGE SCALE GENOMIC DNA]</scope>
    <source>
        <strain evidence="8">DSM 3695</strain>
    </source>
</reference>
<dbReference type="PANTHER" id="PTHR42852:SF6">
    <property type="entry name" value="THIOL:DISULFIDE INTERCHANGE PROTEIN DSBE"/>
    <property type="match status" value="1"/>
</dbReference>
<dbReference type="OrthoDB" id="750178at2"/>
<dbReference type="InterPro" id="IPR050553">
    <property type="entry name" value="Thioredoxin_ResA/DsbE_sf"/>
</dbReference>
<dbReference type="GO" id="GO:0016853">
    <property type="term" value="F:isomerase activity"/>
    <property type="evidence" value="ECO:0007669"/>
    <property type="project" value="UniProtKB-KW"/>
</dbReference>
<dbReference type="Pfam" id="PF14289">
    <property type="entry name" value="DUF4369"/>
    <property type="match status" value="1"/>
</dbReference>
<dbReference type="GO" id="GO:0016491">
    <property type="term" value="F:oxidoreductase activity"/>
    <property type="evidence" value="ECO:0007669"/>
    <property type="project" value="InterPro"/>
</dbReference>